<evidence type="ECO:0000313" key="4">
    <source>
        <dbReference type="EMBL" id="KAJ7383180.1"/>
    </source>
</evidence>
<sequence>MEAKTLRVQFSERREDSCWSWVVCLSSFIVQFLILGTHNSFGSFFVALLQEFQRSEAETAWIGSLAMGITYMAAPIATSLCDRWGCRVVMCLGSVTYMVAMLLTSIVPHMSLMYITYGVLFGFASSCCYFSSFYVLIMYFNKHLALANGIAAAGAGAGTMSVSLTVDKLISTYGLRITFQGMAGLSVFLFLAGLAFVPIDFREGDEELLKKKALMDEQVKITTKDKLISSIKALIKPAPVWGNKAFVAWTVALAMTLIAYYIPYMYLVRLAEGVGIPSTQGALLVGYFALAQTVGKIIFGKLADSSRISRLSLTQIALLVIAVASCLCPLARSHTALLTYSLVSGLFDGCLCVMIGLVTHDIVGRQMMAKAVGTMYGIVAIPMTVGPPMAGLLFDSTGSYDIVFFLSSGLVIGGSCVMFLIPILLPSNKKSLLKVFTPEIAVSEPDRLNDDDYFVENEKAKVRTSYVSFKTFADELEVDRSRLLLDRLTPNLGSRPSSFILFSIVPEGSFRDLSLSNERYSNSREASYTSLARLSEIRVDSRANSCARLEPVAEAETSDASVSSEFLDVIIEPPPAEAEFITTPLSCDCIDESTSHVKSVDVNSYHNDKDNVPNIIVSKSTESGFTSEESVASAHAYGTKEFVSSSTSDLDENRLSGYSWNSTGSDLSWKTQCSEANTEDSGYAEEMTPCTMGEKVEDSGHKNSLNTYLSRDNLKSDLPQQSSYCSCDLPLNAKEGNTEFSSFEDEGVELAHSLKEGPLIIDPGPSDYNSELMENQFKDQSQCACGKDNDVSGKLNAKENDVVSSYSLENAHPMKEGPLIIDPGPSGCYIEHVENQLKDESQCACGEDENDFFGKLISDIKETIEQNEPFIADLPQPPDIYSELFEGLLEEVNDYVESFSELSNCYDSLKTWPNVSMTDLKSCERETVV</sequence>
<keyword evidence="2" id="KW-0812">Transmembrane</keyword>
<dbReference type="Proteomes" id="UP001163046">
    <property type="component" value="Unassembled WGS sequence"/>
</dbReference>
<dbReference type="GO" id="GO:0022857">
    <property type="term" value="F:transmembrane transporter activity"/>
    <property type="evidence" value="ECO:0007669"/>
    <property type="project" value="InterPro"/>
</dbReference>
<feature type="transmembrane region" description="Helical" evidence="2">
    <location>
        <begin position="177"/>
        <end position="201"/>
    </location>
</feature>
<accession>A0A9W9ZKN5</accession>
<feature type="transmembrane region" description="Helical" evidence="2">
    <location>
        <begin position="311"/>
        <end position="332"/>
    </location>
</feature>
<feature type="transmembrane region" description="Helical" evidence="2">
    <location>
        <begin position="21"/>
        <end position="48"/>
    </location>
</feature>
<dbReference type="Gene3D" id="1.20.1250.20">
    <property type="entry name" value="MFS general substrate transporter like domains"/>
    <property type="match status" value="2"/>
</dbReference>
<feature type="transmembrane region" description="Helical" evidence="2">
    <location>
        <begin position="402"/>
        <end position="425"/>
    </location>
</feature>
<feature type="transmembrane region" description="Helical" evidence="2">
    <location>
        <begin position="371"/>
        <end position="390"/>
    </location>
</feature>
<feature type="transmembrane region" description="Helical" evidence="2">
    <location>
        <begin position="338"/>
        <end position="359"/>
    </location>
</feature>
<evidence type="ECO:0000256" key="1">
    <source>
        <dbReference type="ARBA" id="ARBA00004141"/>
    </source>
</evidence>
<feature type="transmembrane region" description="Helical" evidence="2">
    <location>
        <begin position="88"/>
        <end position="108"/>
    </location>
</feature>
<feature type="transmembrane region" description="Helical" evidence="2">
    <location>
        <begin position="114"/>
        <end position="137"/>
    </location>
</feature>
<comment type="caution">
    <text evidence="4">The sequence shown here is derived from an EMBL/GenBank/DDBJ whole genome shotgun (WGS) entry which is preliminary data.</text>
</comment>
<feature type="transmembrane region" description="Helical" evidence="2">
    <location>
        <begin position="60"/>
        <end position="81"/>
    </location>
</feature>
<dbReference type="SUPFAM" id="SSF103473">
    <property type="entry name" value="MFS general substrate transporter"/>
    <property type="match status" value="1"/>
</dbReference>
<dbReference type="GO" id="GO:0016020">
    <property type="term" value="C:membrane"/>
    <property type="evidence" value="ECO:0007669"/>
    <property type="project" value="UniProtKB-SubCell"/>
</dbReference>
<proteinExistence type="predicted"/>
<feature type="transmembrane region" description="Helical" evidence="2">
    <location>
        <begin position="144"/>
        <end position="165"/>
    </location>
</feature>
<dbReference type="PANTHER" id="PTHR11360:SF251">
    <property type="entry name" value="MAJOR FACILITATOR SUPERFAMILY (MFS) PROFILE DOMAIN-CONTAINING PROTEIN"/>
    <property type="match status" value="1"/>
</dbReference>
<dbReference type="EMBL" id="MU825905">
    <property type="protein sequence ID" value="KAJ7383180.1"/>
    <property type="molecule type" value="Genomic_DNA"/>
</dbReference>
<dbReference type="InterPro" id="IPR050327">
    <property type="entry name" value="Proton-linked_MCT"/>
</dbReference>
<keyword evidence="5" id="KW-1185">Reference proteome</keyword>
<evidence type="ECO:0000313" key="5">
    <source>
        <dbReference type="Proteomes" id="UP001163046"/>
    </source>
</evidence>
<dbReference type="AlphaFoldDB" id="A0A9W9ZKN5"/>
<dbReference type="PROSITE" id="PS50850">
    <property type="entry name" value="MFS"/>
    <property type="match status" value="1"/>
</dbReference>
<dbReference type="PANTHER" id="PTHR11360">
    <property type="entry name" value="MONOCARBOXYLATE TRANSPORTER"/>
    <property type="match status" value="1"/>
</dbReference>
<gene>
    <name evidence="4" type="ORF">OS493_030336</name>
</gene>
<name>A0A9W9ZKN5_9CNID</name>
<dbReference type="Pfam" id="PF07690">
    <property type="entry name" value="MFS_1"/>
    <property type="match status" value="1"/>
</dbReference>
<feature type="domain" description="Major facilitator superfamily (MFS) profile" evidence="3">
    <location>
        <begin position="23"/>
        <end position="425"/>
    </location>
</feature>
<feature type="transmembrane region" description="Helical" evidence="2">
    <location>
        <begin position="246"/>
        <end position="267"/>
    </location>
</feature>
<dbReference type="InterPro" id="IPR011701">
    <property type="entry name" value="MFS"/>
</dbReference>
<reference evidence="4" key="1">
    <citation type="submission" date="2023-01" db="EMBL/GenBank/DDBJ databases">
        <title>Genome assembly of the deep-sea coral Lophelia pertusa.</title>
        <authorList>
            <person name="Herrera S."/>
            <person name="Cordes E."/>
        </authorList>
    </citation>
    <scope>NUCLEOTIDE SEQUENCE</scope>
    <source>
        <strain evidence="4">USNM1676648</strain>
        <tissue evidence="4">Polyp</tissue>
    </source>
</reference>
<organism evidence="4 5">
    <name type="scientific">Desmophyllum pertusum</name>
    <dbReference type="NCBI Taxonomy" id="174260"/>
    <lineage>
        <taxon>Eukaryota</taxon>
        <taxon>Metazoa</taxon>
        <taxon>Cnidaria</taxon>
        <taxon>Anthozoa</taxon>
        <taxon>Hexacorallia</taxon>
        <taxon>Scleractinia</taxon>
        <taxon>Caryophylliina</taxon>
        <taxon>Caryophylliidae</taxon>
        <taxon>Desmophyllum</taxon>
    </lineage>
</organism>
<comment type="subcellular location">
    <subcellularLocation>
        <location evidence="1">Membrane</location>
        <topology evidence="1">Multi-pass membrane protein</topology>
    </subcellularLocation>
</comment>
<protein>
    <recommendedName>
        <fullName evidence="3">Major facilitator superfamily (MFS) profile domain-containing protein</fullName>
    </recommendedName>
</protein>
<evidence type="ECO:0000259" key="3">
    <source>
        <dbReference type="PROSITE" id="PS50850"/>
    </source>
</evidence>
<dbReference type="OrthoDB" id="5989569at2759"/>
<keyword evidence="2" id="KW-0472">Membrane</keyword>
<dbReference type="InterPro" id="IPR020846">
    <property type="entry name" value="MFS_dom"/>
</dbReference>
<evidence type="ECO:0000256" key="2">
    <source>
        <dbReference type="SAM" id="Phobius"/>
    </source>
</evidence>
<keyword evidence="2" id="KW-1133">Transmembrane helix</keyword>
<dbReference type="CDD" id="cd17352">
    <property type="entry name" value="MFS_MCT_SLC16"/>
    <property type="match status" value="1"/>
</dbReference>
<dbReference type="InterPro" id="IPR036259">
    <property type="entry name" value="MFS_trans_sf"/>
</dbReference>